<evidence type="ECO:0000256" key="3">
    <source>
        <dbReference type="ARBA" id="ARBA00022490"/>
    </source>
</evidence>
<dbReference type="Proteomes" id="UP000051012">
    <property type="component" value="Unassembled WGS sequence"/>
</dbReference>
<keyword evidence="7 10" id="KW-0238">DNA-binding</keyword>
<keyword evidence="5 10" id="KW-0159">Chromosome partition</keyword>
<feature type="domain" description="Tyr recombinase" evidence="11">
    <location>
        <begin position="107"/>
        <end position="290"/>
    </location>
</feature>
<dbReference type="HAMAP" id="MF_01808">
    <property type="entry name" value="Recomb_XerC_XerD"/>
    <property type="match status" value="1"/>
</dbReference>
<dbReference type="InterPro" id="IPR011010">
    <property type="entry name" value="DNA_brk_join_enz"/>
</dbReference>
<feature type="domain" description="Core-binding (CB)" evidence="12">
    <location>
        <begin position="2"/>
        <end position="86"/>
    </location>
</feature>
<dbReference type="PANTHER" id="PTHR30349">
    <property type="entry name" value="PHAGE INTEGRASE-RELATED"/>
    <property type="match status" value="1"/>
</dbReference>
<gene>
    <name evidence="10" type="primary">xerC</name>
    <name evidence="13" type="ORF">AMJ52_01205</name>
</gene>
<feature type="active site" evidence="10">
    <location>
        <position position="242"/>
    </location>
</feature>
<comment type="similarity">
    <text evidence="10">Belongs to the 'phage' integrase family. XerC subfamily.</text>
</comment>
<evidence type="ECO:0000313" key="13">
    <source>
        <dbReference type="EMBL" id="KPJ74278.1"/>
    </source>
</evidence>
<evidence type="ECO:0000256" key="9">
    <source>
        <dbReference type="ARBA" id="ARBA00023306"/>
    </source>
</evidence>
<dbReference type="EMBL" id="LJNI01000009">
    <property type="protein sequence ID" value="KPJ74278.1"/>
    <property type="molecule type" value="Genomic_DNA"/>
</dbReference>
<dbReference type="NCBIfam" id="NF040815">
    <property type="entry name" value="recomb_XerA_Arch"/>
    <property type="match status" value="1"/>
</dbReference>
<accession>A0A0S7YI19</accession>
<sequence length="296" mass="33797">MKSTSDIIIGFENFLIAESDELNTIRSYLYDIHQLEKFVVAQKISLISVTHSDLRNFIRSLFDIGLSPVSINRKISGIKAFYRYLIHERTIQVNPAADLELLKVGRKLPQTLSIEEISKIIDAANEKNALGLRDRACLEFLYASGLRVSELLNLKLIDLDVDSGLMRIIGKGNKQRLVPFGKQAANAVEEYLRAGRSLLTKQRSVPYLIVNARGKRMSRMGFLKIVRKYRIKAGITKRVTPHMFRHSFATHLLEGGADLRVVQELLGHADISTTQIYTHIDREYLKEVHRLYHPRS</sequence>
<dbReference type="GO" id="GO:0009037">
    <property type="term" value="F:tyrosine-based site-specific recombinase activity"/>
    <property type="evidence" value="ECO:0007669"/>
    <property type="project" value="UniProtKB-UniRule"/>
</dbReference>
<keyword evidence="8 10" id="KW-0233">DNA recombination</keyword>
<dbReference type="GO" id="GO:0003677">
    <property type="term" value="F:DNA binding"/>
    <property type="evidence" value="ECO:0007669"/>
    <property type="project" value="UniProtKB-UniRule"/>
</dbReference>
<dbReference type="InterPro" id="IPR044068">
    <property type="entry name" value="CB"/>
</dbReference>
<evidence type="ECO:0000259" key="12">
    <source>
        <dbReference type="PROSITE" id="PS51900"/>
    </source>
</evidence>
<evidence type="ECO:0000256" key="7">
    <source>
        <dbReference type="ARBA" id="ARBA00023125"/>
    </source>
</evidence>
<feature type="active site" evidence="10">
    <location>
        <position position="147"/>
    </location>
</feature>
<feature type="active site" evidence="10">
    <location>
        <position position="245"/>
    </location>
</feature>
<dbReference type="NCBIfam" id="TIGR02225">
    <property type="entry name" value="recomb_XerD"/>
    <property type="match status" value="1"/>
</dbReference>
<keyword evidence="3 10" id="KW-0963">Cytoplasm</keyword>
<proteinExistence type="inferred from homology"/>
<dbReference type="InterPro" id="IPR010998">
    <property type="entry name" value="Integrase_recombinase_N"/>
</dbReference>
<keyword evidence="4 10" id="KW-0132">Cell division</keyword>
<dbReference type="GO" id="GO:0006313">
    <property type="term" value="P:DNA transposition"/>
    <property type="evidence" value="ECO:0007669"/>
    <property type="project" value="UniProtKB-UniRule"/>
</dbReference>
<dbReference type="InterPro" id="IPR002104">
    <property type="entry name" value="Integrase_catalytic"/>
</dbReference>
<dbReference type="GO" id="GO:0051301">
    <property type="term" value="P:cell division"/>
    <property type="evidence" value="ECO:0007669"/>
    <property type="project" value="UniProtKB-KW"/>
</dbReference>
<evidence type="ECO:0000256" key="1">
    <source>
        <dbReference type="ARBA" id="ARBA00004496"/>
    </source>
</evidence>
<dbReference type="PROSITE" id="PS51900">
    <property type="entry name" value="CB"/>
    <property type="match status" value="1"/>
</dbReference>
<comment type="function">
    <text evidence="10">Site-specific tyrosine recombinase, which acts by catalyzing the cutting and rejoining of the recombining DNA molecules. The XerC-XerD complex is essential to convert dimers of the bacterial chromosome into monomers to permit their segregation at cell division. It also contributes to the segregational stability of plasmids.</text>
</comment>
<comment type="subcellular location">
    <subcellularLocation>
        <location evidence="1 10">Cytoplasm</location>
    </subcellularLocation>
</comment>
<comment type="similarity">
    <text evidence="2">Belongs to the 'phage' integrase family. XerD subfamily.</text>
</comment>
<dbReference type="CDD" id="cd00798">
    <property type="entry name" value="INT_XerDC_C"/>
    <property type="match status" value="1"/>
</dbReference>
<dbReference type="InterPro" id="IPR013762">
    <property type="entry name" value="Integrase-like_cat_sf"/>
</dbReference>
<dbReference type="NCBIfam" id="NF001399">
    <property type="entry name" value="PRK00283.1"/>
    <property type="match status" value="1"/>
</dbReference>
<evidence type="ECO:0000259" key="11">
    <source>
        <dbReference type="PROSITE" id="PS51898"/>
    </source>
</evidence>
<evidence type="ECO:0000256" key="2">
    <source>
        <dbReference type="ARBA" id="ARBA00010450"/>
    </source>
</evidence>
<comment type="caution">
    <text evidence="13">The sequence shown here is derived from an EMBL/GenBank/DDBJ whole genome shotgun (WGS) entry which is preliminary data.</text>
</comment>
<dbReference type="GO" id="GO:0007059">
    <property type="term" value="P:chromosome segregation"/>
    <property type="evidence" value="ECO:0007669"/>
    <property type="project" value="UniProtKB-UniRule"/>
</dbReference>
<comment type="subunit">
    <text evidence="10">Forms a cyclic heterotetrameric complex composed of two molecules of XerC and two molecules of XerD.</text>
</comment>
<evidence type="ECO:0000256" key="4">
    <source>
        <dbReference type="ARBA" id="ARBA00022618"/>
    </source>
</evidence>
<evidence type="ECO:0000256" key="5">
    <source>
        <dbReference type="ARBA" id="ARBA00022829"/>
    </source>
</evidence>
<dbReference type="Gene3D" id="1.10.150.130">
    <property type="match status" value="1"/>
</dbReference>
<evidence type="ECO:0000256" key="6">
    <source>
        <dbReference type="ARBA" id="ARBA00022908"/>
    </source>
</evidence>
<reference evidence="13 14" key="1">
    <citation type="journal article" date="2015" name="Microbiome">
        <title>Genomic resolution of linkages in carbon, nitrogen, and sulfur cycling among widespread estuary sediment bacteria.</title>
        <authorList>
            <person name="Baker B.J."/>
            <person name="Lazar C.S."/>
            <person name="Teske A.P."/>
            <person name="Dick G.J."/>
        </authorList>
    </citation>
    <scope>NUCLEOTIDE SEQUENCE [LARGE SCALE GENOMIC DNA]</scope>
    <source>
        <strain evidence="13">DG_78</strain>
    </source>
</reference>
<keyword evidence="6 10" id="KW-0229">DNA integration</keyword>
<dbReference type="PROSITE" id="PS51898">
    <property type="entry name" value="TYR_RECOMBINASE"/>
    <property type="match status" value="1"/>
</dbReference>
<dbReference type="PANTHER" id="PTHR30349:SF81">
    <property type="entry name" value="TYROSINE RECOMBINASE XERC"/>
    <property type="match status" value="1"/>
</dbReference>
<evidence type="ECO:0000256" key="10">
    <source>
        <dbReference type="HAMAP-Rule" id="MF_01808"/>
    </source>
</evidence>
<dbReference type="InterPro" id="IPR004107">
    <property type="entry name" value="Integrase_SAM-like_N"/>
</dbReference>
<name>A0A0S7YI19_UNCT6</name>
<dbReference type="InterPro" id="IPR050090">
    <property type="entry name" value="Tyrosine_recombinase_XerCD"/>
</dbReference>
<feature type="active site" evidence="10">
    <location>
        <position position="268"/>
    </location>
</feature>
<dbReference type="GO" id="GO:0005737">
    <property type="term" value="C:cytoplasm"/>
    <property type="evidence" value="ECO:0007669"/>
    <property type="project" value="UniProtKB-SubCell"/>
</dbReference>
<organism evidence="13 14">
    <name type="scientific">candidate division TA06 bacterium DG_78</name>
    <dbReference type="NCBI Taxonomy" id="1703772"/>
    <lineage>
        <taxon>Bacteria</taxon>
        <taxon>Bacteria division TA06</taxon>
    </lineage>
</organism>
<dbReference type="PATRIC" id="fig|1703772.3.peg.366"/>
<dbReference type="InterPro" id="IPR023009">
    <property type="entry name" value="Tyrosine_recombinase_XerC/XerD"/>
</dbReference>
<keyword evidence="9 10" id="KW-0131">Cell cycle</keyword>
<dbReference type="SUPFAM" id="SSF56349">
    <property type="entry name" value="DNA breaking-rejoining enzymes"/>
    <property type="match status" value="1"/>
</dbReference>
<feature type="active site" evidence="10">
    <location>
        <position position="171"/>
    </location>
</feature>
<evidence type="ECO:0000256" key="8">
    <source>
        <dbReference type="ARBA" id="ARBA00023172"/>
    </source>
</evidence>
<dbReference type="Pfam" id="PF00589">
    <property type="entry name" value="Phage_integrase"/>
    <property type="match status" value="1"/>
</dbReference>
<dbReference type="Pfam" id="PF02899">
    <property type="entry name" value="Phage_int_SAM_1"/>
    <property type="match status" value="1"/>
</dbReference>
<feature type="active site" description="O-(3'-phospho-DNA)-tyrosine intermediate" evidence="10">
    <location>
        <position position="277"/>
    </location>
</feature>
<dbReference type="AlphaFoldDB" id="A0A0S7YI19"/>
<evidence type="ECO:0000313" key="14">
    <source>
        <dbReference type="Proteomes" id="UP000051012"/>
    </source>
</evidence>
<protein>
    <recommendedName>
        <fullName evidence="10">Tyrosine recombinase XerC</fullName>
    </recommendedName>
</protein>
<dbReference type="InterPro" id="IPR011932">
    <property type="entry name" value="Recomb_XerD"/>
</dbReference>
<dbReference type="Gene3D" id="1.10.443.10">
    <property type="entry name" value="Intergrase catalytic core"/>
    <property type="match status" value="1"/>
</dbReference>